<dbReference type="Gramene" id="Tc09v2_t000560.2">
    <property type="protein sequence ID" value="Tc09v2_p000560.2"/>
    <property type="gene ID" value="Tc09v2_g000560"/>
</dbReference>
<sequence length="625" mass="67856">MATISGASQRREPSSGGKMVRPRRAALPRTPYDRPRLVNPTQQNPNWISRHVFSPTRTIVTGAGRILSSVFGYESSSSSSSSSSSDCDFSSDDTDDNNDDKDVLSQGVHTIEHHVDILDSSDDCNDVRGCLSCFFVGHQREPLSFAGKTETKRLIEQLLVQETFSREECDKLTNIIKSRVMDSPMLTGMGDARLNETPNRTGGSDVEIHDLCSAAVMEARKWLEEKKLGSSSKSELDNETSARNPVTFTHGAEGETGSPVDVAKSYMRTRPPWASPSTKNIGFRSSSPIGMPLFKEDTPYSIGGNSFSSFKLKRGSPATGSWNIQEEIRKVRSKATEEMLRTRSSSKIDWSSFSFEHKSGLDSLVAKTLGPAEEDNPQSSKKSGDASVDLGARPVTQIIQDALHNDALPSPATIGCEENQGMEAIQSIEGKKDETLDVEQGLQSTVDIKIASHSDVVAADVDRLKDTNGSIQQFSSTGEEAVQDSQVEDKNCSTLKEVPGIGGAASTTNGFPSSGSSMSAELDKEENRRPINEEDKAVASSHDHQTKVVAEQNCELLSEATMEVPMVNETDASQNSSSMHHETSPQQPNAAGSKRNVAGKSSLGIEKQQGKKVTRYNRRGRGRGR</sequence>
<feature type="compositionally biased region" description="Basic and acidic residues" evidence="1">
    <location>
        <begin position="521"/>
        <end position="546"/>
    </location>
</feature>
<proteinExistence type="predicted"/>
<feature type="compositionally biased region" description="Polar residues" evidence="1">
    <location>
        <begin position="505"/>
        <end position="519"/>
    </location>
</feature>
<feature type="compositionally biased region" description="Low complexity" evidence="1">
    <location>
        <begin position="75"/>
        <end position="88"/>
    </location>
</feature>
<evidence type="ECO:0000313" key="2">
    <source>
        <dbReference type="Proteomes" id="UP000694886"/>
    </source>
</evidence>
<gene>
    <name evidence="3" type="primary">LOC18587618</name>
</gene>
<feature type="region of interest" description="Disordered" evidence="1">
    <location>
        <begin position="227"/>
        <end position="259"/>
    </location>
</feature>
<feature type="region of interest" description="Disordered" evidence="1">
    <location>
        <begin position="496"/>
        <end position="625"/>
    </location>
</feature>
<dbReference type="PANTHER" id="PTHR33416:SF17">
    <property type="entry name" value="PROTEIN KAKU4"/>
    <property type="match status" value="1"/>
</dbReference>
<dbReference type="Proteomes" id="UP000694886">
    <property type="component" value="Chromosome 9"/>
</dbReference>
<dbReference type="PANTHER" id="PTHR33416">
    <property type="entry name" value="NUCLEAR PORE COMPLEX PROTEIN NUP1"/>
    <property type="match status" value="1"/>
</dbReference>
<dbReference type="AlphaFoldDB" id="A0AB32WV66"/>
<dbReference type="GeneID" id="18587618"/>
<organism evidence="2 3">
    <name type="scientific">Theobroma cacao</name>
    <name type="common">Cacao</name>
    <name type="synonym">Cocoa</name>
    <dbReference type="NCBI Taxonomy" id="3641"/>
    <lineage>
        <taxon>Eukaryota</taxon>
        <taxon>Viridiplantae</taxon>
        <taxon>Streptophyta</taxon>
        <taxon>Embryophyta</taxon>
        <taxon>Tracheophyta</taxon>
        <taxon>Spermatophyta</taxon>
        <taxon>Magnoliopsida</taxon>
        <taxon>eudicotyledons</taxon>
        <taxon>Gunneridae</taxon>
        <taxon>Pentapetalae</taxon>
        <taxon>rosids</taxon>
        <taxon>malvids</taxon>
        <taxon>Malvales</taxon>
        <taxon>Malvaceae</taxon>
        <taxon>Byttnerioideae</taxon>
        <taxon>Theobroma</taxon>
    </lineage>
</organism>
<feature type="compositionally biased region" description="Polar residues" evidence="1">
    <location>
        <begin position="570"/>
        <end position="590"/>
    </location>
</feature>
<reference evidence="2" key="1">
    <citation type="journal article" date="1997" name="Nucleic Acids Res.">
        <title>tRNAscan-SE: a program for improved detection of transfer RNA genes in genomic sequence.</title>
        <authorList>
            <person name="Lowe T.M."/>
            <person name="Eddy S.R."/>
        </authorList>
    </citation>
    <scope>NUCLEOTIDE SEQUENCE [LARGE SCALE GENOMIC DNA]</scope>
    <source>
        <strain evidence="2">r\B97-61/B2</strain>
    </source>
</reference>
<feature type="compositionally biased region" description="Acidic residues" evidence="1">
    <location>
        <begin position="89"/>
        <end position="99"/>
    </location>
</feature>
<protein>
    <submittedName>
        <fullName evidence="3">Protein KAKU4 isoform X1</fullName>
    </submittedName>
</protein>
<feature type="compositionally biased region" description="Basic residues" evidence="1">
    <location>
        <begin position="610"/>
        <end position="625"/>
    </location>
</feature>
<dbReference type="RefSeq" id="XP_017983074.1">
    <property type="nucleotide sequence ID" value="XM_018127585.1"/>
</dbReference>
<feature type="region of interest" description="Disordered" evidence="1">
    <location>
        <begin position="1"/>
        <end position="49"/>
    </location>
</feature>
<reference evidence="3" key="2">
    <citation type="submission" date="2025-08" db="UniProtKB">
        <authorList>
            <consortium name="RefSeq"/>
        </authorList>
    </citation>
    <scope>IDENTIFICATION</scope>
</reference>
<name>A0AB32WV66_THECC</name>
<evidence type="ECO:0000256" key="1">
    <source>
        <dbReference type="SAM" id="MobiDB-lite"/>
    </source>
</evidence>
<evidence type="ECO:0000313" key="3">
    <source>
        <dbReference type="RefSeq" id="XP_017983074.1"/>
    </source>
</evidence>
<feature type="region of interest" description="Disordered" evidence="1">
    <location>
        <begin position="75"/>
        <end position="103"/>
    </location>
</feature>
<accession>A0AB32WV66</accession>